<gene>
    <name evidence="3" type="ORF">MM415A00374_0025</name>
    <name evidence="2" type="ORF">MM415B00446_0038</name>
</gene>
<keyword evidence="1" id="KW-0472">Membrane</keyword>
<keyword evidence="1" id="KW-1133">Transmembrane helix</keyword>
<evidence type="ECO:0000313" key="2">
    <source>
        <dbReference type="EMBL" id="QJA65014.1"/>
    </source>
</evidence>
<proteinExistence type="predicted"/>
<sequence length="60" mass="6774">MNYLLGIFGCWIFSDALYSYSLYKGDKNYKGNPQNWANDHWVRAVRGLIGIALMIMGGIG</sequence>
<dbReference type="AlphaFoldDB" id="A0A6M3J5N9"/>
<dbReference type="EMBL" id="MT142494">
    <property type="protein sequence ID" value="QJA82713.1"/>
    <property type="molecule type" value="Genomic_DNA"/>
</dbReference>
<organism evidence="2">
    <name type="scientific">viral metagenome</name>
    <dbReference type="NCBI Taxonomy" id="1070528"/>
    <lineage>
        <taxon>unclassified sequences</taxon>
        <taxon>metagenomes</taxon>
        <taxon>organismal metagenomes</taxon>
    </lineage>
</organism>
<evidence type="ECO:0000313" key="3">
    <source>
        <dbReference type="EMBL" id="QJA82713.1"/>
    </source>
</evidence>
<feature type="transmembrane region" description="Helical" evidence="1">
    <location>
        <begin position="40"/>
        <end position="59"/>
    </location>
</feature>
<dbReference type="EMBL" id="MT141530">
    <property type="protein sequence ID" value="QJA65014.1"/>
    <property type="molecule type" value="Genomic_DNA"/>
</dbReference>
<reference evidence="2" key="1">
    <citation type="submission" date="2020-03" db="EMBL/GenBank/DDBJ databases">
        <title>The deep terrestrial virosphere.</title>
        <authorList>
            <person name="Holmfeldt K."/>
            <person name="Nilsson E."/>
            <person name="Simone D."/>
            <person name="Lopez-Fernandez M."/>
            <person name="Wu X."/>
            <person name="de Brujin I."/>
            <person name="Lundin D."/>
            <person name="Andersson A."/>
            <person name="Bertilsson S."/>
            <person name="Dopson M."/>
        </authorList>
    </citation>
    <scope>NUCLEOTIDE SEQUENCE</scope>
    <source>
        <strain evidence="3">MM415A00374</strain>
        <strain evidence="2">MM415B00446</strain>
    </source>
</reference>
<evidence type="ECO:0000256" key="1">
    <source>
        <dbReference type="SAM" id="Phobius"/>
    </source>
</evidence>
<protein>
    <submittedName>
        <fullName evidence="2">Uncharacterized protein</fullName>
    </submittedName>
</protein>
<keyword evidence="1" id="KW-0812">Transmembrane</keyword>
<name>A0A6M3J5N9_9ZZZZ</name>
<accession>A0A6M3J5N9</accession>